<proteinExistence type="predicted"/>
<dbReference type="OrthoDB" id="1577640at2759"/>
<evidence type="ECO:0000313" key="1">
    <source>
        <dbReference type="EMBL" id="KAH7170197.1"/>
    </source>
</evidence>
<dbReference type="Proteomes" id="UP000738349">
    <property type="component" value="Unassembled WGS sequence"/>
</dbReference>
<accession>A0A9P9FP29</accession>
<comment type="caution">
    <text evidence="1">The sequence shown here is derived from an EMBL/GenBank/DDBJ whole genome shotgun (WGS) entry which is preliminary data.</text>
</comment>
<evidence type="ECO:0000313" key="2">
    <source>
        <dbReference type="Proteomes" id="UP000738349"/>
    </source>
</evidence>
<dbReference type="AlphaFoldDB" id="A0A9P9FP29"/>
<gene>
    <name evidence="1" type="ORF">EDB81DRAFT_774690</name>
</gene>
<organism evidence="1 2">
    <name type="scientific">Dactylonectria macrodidyma</name>
    <dbReference type="NCBI Taxonomy" id="307937"/>
    <lineage>
        <taxon>Eukaryota</taxon>
        <taxon>Fungi</taxon>
        <taxon>Dikarya</taxon>
        <taxon>Ascomycota</taxon>
        <taxon>Pezizomycotina</taxon>
        <taxon>Sordariomycetes</taxon>
        <taxon>Hypocreomycetidae</taxon>
        <taxon>Hypocreales</taxon>
        <taxon>Nectriaceae</taxon>
        <taxon>Dactylonectria</taxon>
    </lineage>
</organism>
<reference evidence="1" key="1">
    <citation type="journal article" date="2021" name="Nat. Commun.">
        <title>Genetic determinants of endophytism in the Arabidopsis root mycobiome.</title>
        <authorList>
            <person name="Mesny F."/>
            <person name="Miyauchi S."/>
            <person name="Thiergart T."/>
            <person name="Pickel B."/>
            <person name="Atanasova L."/>
            <person name="Karlsson M."/>
            <person name="Huettel B."/>
            <person name="Barry K.W."/>
            <person name="Haridas S."/>
            <person name="Chen C."/>
            <person name="Bauer D."/>
            <person name="Andreopoulos W."/>
            <person name="Pangilinan J."/>
            <person name="LaButti K."/>
            <person name="Riley R."/>
            <person name="Lipzen A."/>
            <person name="Clum A."/>
            <person name="Drula E."/>
            <person name="Henrissat B."/>
            <person name="Kohler A."/>
            <person name="Grigoriev I.V."/>
            <person name="Martin F.M."/>
            <person name="Hacquard S."/>
        </authorList>
    </citation>
    <scope>NUCLEOTIDE SEQUENCE</scope>
    <source>
        <strain evidence="1">MPI-CAGE-AT-0147</strain>
    </source>
</reference>
<sequence>MLQEQAFEVVKTLQKLSIPFPRHFQGVQPGSIYHSREMSVTLAEELFKAGFERTNILFHGFSPLMTVSLRGLDERRNLEGTLGLVTWFSDHGADLNCPIPWVACTTTPSSCGSRRYQVIHRLADEMGFSNHTSRIPSNEQLYIAPLCRILGDTTVDPCNCYCAPQGCLPSSLFSRSMWTYYVWLNMPKKMVTSWHDHHLQSGVRLIQYATSSHKIPAEAIMAIIRLSTFTRLGMKHTCCSYTECYGEEDGSPTEEIYYGEYQIIEIMDPDDIEEIQEEDRHLALRLDALVEEFDAKFVELGQTFSEFFWGYWWSRMNEVDAEKDELSYEDIAAIQEAGVVLENE</sequence>
<dbReference type="EMBL" id="JAGMUV010000002">
    <property type="protein sequence ID" value="KAH7170197.1"/>
    <property type="molecule type" value="Genomic_DNA"/>
</dbReference>
<keyword evidence="2" id="KW-1185">Reference proteome</keyword>
<protein>
    <submittedName>
        <fullName evidence="1">Uncharacterized protein</fullName>
    </submittedName>
</protein>
<name>A0A9P9FP29_9HYPO</name>